<gene>
    <name evidence="1" type="ORF">NM208_g9208</name>
</gene>
<dbReference type="Proteomes" id="UP001148629">
    <property type="component" value="Unassembled WGS sequence"/>
</dbReference>
<evidence type="ECO:0000313" key="2">
    <source>
        <dbReference type="Proteomes" id="UP001148629"/>
    </source>
</evidence>
<dbReference type="EMBL" id="JANRMS010001141">
    <property type="protein sequence ID" value="KAJ3530707.1"/>
    <property type="molecule type" value="Genomic_DNA"/>
</dbReference>
<comment type="caution">
    <text evidence="1">The sequence shown here is derived from an EMBL/GenBank/DDBJ whole genome shotgun (WGS) entry which is preliminary data.</text>
</comment>
<organism evidence="1 2">
    <name type="scientific">Fusarium decemcellulare</name>
    <dbReference type="NCBI Taxonomy" id="57161"/>
    <lineage>
        <taxon>Eukaryota</taxon>
        <taxon>Fungi</taxon>
        <taxon>Dikarya</taxon>
        <taxon>Ascomycota</taxon>
        <taxon>Pezizomycotina</taxon>
        <taxon>Sordariomycetes</taxon>
        <taxon>Hypocreomycetidae</taxon>
        <taxon>Hypocreales</taxon>
        <taxon>Nectriaceae</taxon>
        <taxon>Fusarium</taxon>
        <taxon>Fusarium decemcellulare species complex</taxon>
    </lineage>
</organism>
<reference evidence="1" key="1">
    <citation type="submission" date="2022-08" db="EMBL/GenBank/DDBJ databases">
        <title>Genome Sequence of Fusarium decemcellulare.</title>
        <authorList>
            <person name="Buettner E."/>
        </authorList>
    </citation>
    <scope>NUCLEOTIDE SEQUENCE</scope>
    <source>
        <strain evidence="1">Babe19</strain>
    </source>
</reference>
<name>A0ACC1S2F2_9HYPO</name>
<protein>
    <submittedName>
        <fullName evidence="1">Uncharacterized protein</fullName>
    </submittedName>
</protein>
<keyword evidence="2" id="KW-1185">Reference proteome</keyword>
<sequence>MKFYAVAVGRQTGIFDTWEETKAQVNRHSGALHKSFGSRQEAEDYLTQYMPRDVRPVDEVDSGNESNTGVTEATPRDPRGLNVIKVEDFDRPQTSSSLDTGEKWHGRRSHKRPTRRNKATVDRGNALQPRVTNVAAVNCDATANNHNAMPVNCRACHAKYRNEVSEGQERGTVKALKDRLVDLETQLSTRLGTQQQHLQAADTGGDFDIALPTPPTGVSTESRAITAQEIHPVTLRSDTALSPSILLDPPEWTPALCSTPNADLNITDVMHAELDQLYLDRVHPSMPILHQRRYLSWSKWRTKTPTRTCLQYVMWTLATLLSVQFRDLTEPLYQKAKQMLESLSIESNGRRSCDTELVQAWVLVATCESMRTYHQAAWMSAGRAFRLIQAMRFHEIDAPGRKSEPSPPNYDDFTETEEKRRVFWMAYLLDHLLGIRSDWPITLNEHVVCTRLPVPDSKFQSNQYVLGSFLSEAMTESSSGAYSPFNECLILVTICGRSLLRDQQNKISKAYGDTGLDQQQWLDSLLKSRLQTLSQAYPSFTEANDPLLLFANIMGQFAIVYYCKGIMEAAPALMSPMETDTEVIRAQSRAWGATAVIIQFAKAMQDLHFSKASQVAGRTKEAIPPIPGLQVRPASSRTDQHPGDPHHPDSRTRIVVGFSLRLRQGLLIMPSLLIMGLVTSVSEHRVPLLCALLGLFVIRKLVAYSKLRQFGGPRWTGFSDWPHSWAMLQDRCHEFYEEANRKYGPIARVAPNVLITSSPEVWIHVNNKPGYKRSDWFYNACRIEHRRDNVFSQTDNEKHERRRKQMAPGYSGRENLHLESSVDKRVEDFVDLIRTKYISSDSQVIPMDLAQKVQYLTLDIISDISFGKTFGMLQSDSDVDDYVKSSEEGLAIGNVALALGFSWLAHAPFIGKFIAPSENDSNGFGKMIAACFRAVDERAANPTDKRSDMLASFIRHGISGDELRSEALEQLIAGADTTSTGIRGALLYIMTNPRVYAKLQQEVDEAVREGKAPASGKGIITLAEAKQLPYLQAVIRESLRLWPPAVNVFSRDTPPGGDTVTVNGESIFLPGGVSIGYGAYGMHHSEEVYGTDAKVFRPERWLRSDPDKLAAMIRTNELVFGHGRFQCLGRPVAQLELGKTLFELMRNFDMALNNPTKPWDARNHLGLFAISDMWVQIMDRTR</sequence>
<evidence type="ECO:0000313" key="1">
    <source>
        <dbReference type="EMBL" id="KAJ3530707.1"/>
    </source>
</evidence>
<accession>A0ACC1S2F2</accession>
<proteinExistence type="predicted"/>